<reference evidence="1 2" key="1">
    <citation type="journal article" date="2023" name="Science">
        <title>Complex scaffold remodeling in plant triterpene biosynthesis.</title>
        <authorList>
            <person name="De La Pena R."/>
            <person name="Hodgson H."/>
            <person name="Liu J.C."/>
            <person name="Stephenson M.J."/>
            <person name="Martin A.C."/>
            <person name="Owen C."/>
            <person name="Harkess A."/>
            <person name="Leebens-Mack J."/>
            <person name="Jimenez L.E."/>
            <person name="Osbourn A."/>
            <person name="Sattely E.S."/>
        </authorList>
    </citation>
    <scope>NUCLEOTIDE SEQUENCE [LARGE SCALE GENOMIC DNA]</scope>
    <source>
        <strain evidence="2">cv. JPN11</strain>
        <tissue evidence="1">Leaf</tissue>
    </source>
</reference>
<keyword evidence="2" id="KW-1185">Reference proteome</keyword>
<dbReference type="Proteomes" id="UP001164539">
    <property type="component" value="Chromosome 3"/>
</dbReference>
<dbReference type="EMBL" id="CM051396">
    <property type="protein sequence ID" value="KAJ4722374.1"/>
    <property type="molecule type" value="Genomic_DNA"/>
</dbReference>
<name>A0ACC1YGV7_MELAZ</name>
<evidence type="ECO:0000313" key="2">
    <source>
        <dbReference type="Proteomes" id="UP001164539"/>
    </source>
</evidence>
<proteinExistence type="predicted"/>
<gene>
    <name evidence="1" type="ORF">OWV82_005884</name>
</gene>
<accession>A0ACC1YGV7</accession>
<protein>
    <submittedName>
        <fullName evidence="1">Basic 7S globulin-like</fullName>
    </submittedName>
</protein>
<evidence type="ECO:0000313" key="1">
    <source>
        <dbReference type="EMBL" id="KAJ4722374.1"/>
    </source>
</evidence>
<sequence>MASSVHLFLFSIAFALMLGSNALSKFKPRAYILPIKKDNVTLQYYTSIQIGEDLPYMDLVIDLGAPFLWLNCDNGYKSSTYRPVRCGSSKCKVAKGFGCVGCNGALRPGCTNNTCGLYPYNPFNQSLAVGGLGEDTLVIYWTDGLLYVTTEDVPGFPFACGHADQLFGLANGVQGMIGLGRTQISLPAKLSSAKKIQQKFALCITSSTESEYGAIFIGGGPYYMPPLDASKFLTKTPLIINPVSTAVIYSEGDPSYEYFIDVKSIRIDGKVVSFNTTLLSFDKQGMGGTKLSTIIPYTVLHSAIYKALIRDFVKKAAAKKIRRVAAVAPFGACFSSKNIASTKTGPAVPTINLEVKGNNTYWRIYGANSMVRVNKHVLCLGFVDGGSEPRTSIVLGGHQLENNLLEFDLASSKLGFTSSLLLHNVTCSASRIF</sequence>
<comment type="caution">
    <text evidence="1">The sequence shown here is derived from an EMBL/GenBank/DDBJ whole genome shotgun (WGS) entry which is preliminary data.</text>
</comment>
<organism evidence="1 2">
    <name type="scientific">Melia azedarach</name>
    <name type="common">Chinaberry tree</name>
    <dbReference type="NCBI Taxonomy" id="155640"/>
    <lineage>
        <taxon>Eukaryota</taxon>
        <taxon>Viridiplantae</taxon>
        <taxon>Streptophyta</taxon>
        <taxon>Embryophyta</taxon>
        <taxon>Tracheophyta</taxon>
        <taxon>Spermatophyta</taxon>
        <taxon>Magnoliopsida</taxon>
        <taxon>eudicotyledons</taxon>
        <taxon>Gunneridae</taxon>
        <taxon>Pentapetalae</taxon>
        <taxon>rosids</taxon>
        <taxon>malvids</taxon>
        <taxon>Sapindales</taxon>
        <taxon>Meliaceae</taxon>
        <taxon>Melia</taxon>
    </lineage>
</organism>